<dbReference type="GO" id="GO:0005524">
    <property type="term" value="F:ATP binding"/>
    <property type="evidence" value="ECO:0007669"/>
    <property type="project" value="UniProtKB-UniRule"/>
</dbReference>
<dbReference type="EC" id="2.7.4.25" evidence="8"/>
<dbReference type="GO" id="GO:0036431">
    <property type="term" value="F:dCMP kinase activity"/>
    <property type="evidence" value="ECO:0007669"/>
    <property type="project" value="InterPro"/>
</dbReference>
<evidence type="ECO:0000256" key="8">
    <source>
        <dbReference type="HAMAP-Rule" id="MF_00238"/>
    </source>
</evidence>
<evidence type="ECO:0000256" key="1">
    <source>
        <dbReference type="ARBA" id="ARBA00009427"/>
    </source>
</evidence>
<feature type="binding site" evidence="8">
    <location>
        <begin position="7"/>
        <end position="15"/>
    </location>
    <ligand>
        <name>ATP</name>
        <dbReference type="ChEBI" id="CHEBI:30616"/>
    </ligand>
</feature>
<keyword evidence="8" id="KW-0963">Cytoplasm</keyword>
<dbReference type="CDD" id="cd02020">
    <property type="entry name" value="CMPK"/>
    <property type="match status" value="1"/>
</dbReference>
<gene>
    <name evidence="8" type="primary">cmk</name>
    <name evidence="10" type="ORF">ENN04_01755</name>
</gene>
<reference evidence="10" key="1">
    <citation type="journal article" date="2020" name="mSystems">
        <title>Genome- and Community-Level Interaction Insights into Carbon Utilization and Element Cycling Functions of Hydrothermarchaeota in Hydrothermal Sediment.</title>
        <authorList>
            <person name="Zhou Z."/>
            <person name="Liu Y."/>
            <person name="Xu W."/>
            <person name="Pan J."/>
            <person name="Luo Z.H."/>
            <person name="Li M."/>
        </authorList>
    </citation>
    <scope>NUCLEOTIDE SEQUENCE [LARGE SCALE GENOMIC DNA]</scope>
    <source>
        <strain evidence="10">SpSt-114</strain>
    </source>
</reference>
<dbReference type="HAMAP" id="MF_00238">
    <property type="entry name" value="Cytidyl_kinase_type1"/>
    <property type="match status" value="1"/>
</dbReference>
<evidence type="ECO:0000256" key="3">
    <source>
        <dbReference type="ARBA" id="ARBA00022741"/>
    </source>
</evidence>
<name>A0A7C5SXB6_9AQUI</name>
<dbReference type="SUPFAM" id="SSF52540">
    <property type="entry name" value="P-loop containing nucleoside triphosphate hydrolases"/>
    <property type="match status" value="1"/>
</dbReference>
<keyword evidence="2 8" id="KW-0808">Transferase</keyword>
<dbReference type="Pfam" id="PF02224">
    <property type="entry name" value="Cytidylate_kin"/>
    <property type="match status" value="1"/>
</dbReference>
<comment type="subcellular location">
    <subcellularLocation>
        <location evidence="8">Cytoplasm</location>
    </subcellularLocation>
</comment>
<evidence type="ECO:0000259" key="9">
    <source>
        <dbReference type="Pfam" id="PF02224"/>
    </source>
</evidence>
<dbReference type="InterPro" id="IPR027417">
    <property type="entry name" value="P-loop_NTPase"/>
</dbReference>
<evidence type="ECO:0000256" key="7">
    <source>
        <dbReference type="ARBA" id="ARBA00048478"/>
    </source>
</evidence>
<dbReference type="InterPro" id="IPR003136">
    <property type="entry name" value="Cytidylate_kin"/>
</dbReference>
<comment type="caution">
    <text evidence="10">The sequence shown here is derived from an EMBL/GenBank/DDBJ whole genome shotgun (WGS) entry which is preliminary data.</text>
</comment>
<dbReference type="NCBIfam" id="TIGR00017">
    <property type="entry name" value="cmk"/>
    <property type="match status" value="1"/>
</dbReference>
<keyword evidence="5 8" id="KW-0067">ATP-binding</keyword>
<dbReference type="CDD" id="cd02019">
    <property type="entry name" value="NK"/>
    <property type="match status" value="1"/>
</dbReference>
<dbReference type="InterPro" id="IPR011994">
    <property type="entry name" value="Cytidylate_kinase_dom"/>
</dbReference>
<comment type="catalytic activity">
    <reaction evidence="6 8">
        <text>dCMP + ATP = dCDP + ADP</text>
        <dbReference type="Rhea" id="RHEA:25094"/>
        <dbReference type="ChEBI" id="CHEBI:30616"/>
        <dbReference type="ChEBI" id="CHEBI:57566"/>
        <dbReference type="ChEBI" id="CHEBI:58593"/>
        <dbReference type="ChEBI" id="CHEBI:456216"/>
        <dbReference type="EC" id="2.7.4.25"/>
    </reaction>
</comment>
<comment type="catalytic activity">
    <reaction evidence="7 8">
        <text>CMP + ATP = CDP + ADP</text>
        <dbReference type="Rhea" id="RHEA:11600"/>
        <dbReference type="ChEBI" id="CHEBI:30616"/>
        <dbReference type="ChEBI" id="CHEBI:58069"/>
        <dbReference type="ChEBI" id="CHEBI:60377"/>
        <dbReference type="ChEBI" id="CHEBI:456216"/>
        <dbReference type="EC" id="2.7.4.25"/>
    </reaction>
</comment>
<protein>
    <recommendedName>
        <fullName evidence="8">Cytidylate kinase</fullName>
        <shortName evidence="8">CK</shortName>
        <ecNumber evidence="8">2.7.4.25</ecNumber>
    </recommendedName>
    <alternativeName>
        <fullName evidence="8">Cytidine monophosphate kinase</fullName>
        <shortName evidence="8">CMP kinase</shortName>
    </alternativeName>
</protein>
<dbReference type="EMBL" id="DSAC01000023">
    <property type="protein sequence ID" value="HHO73344.1"/>
    <property type="molecule type" value="Genomic_DNA"/>
</dbReference>
<keyword evidence="3 8" id="KW-0547">Nucleotide-binding</keyword>
<evidence type="ECO:0000256" key="2">
    <source>
        <dbReference type="ARBA" id="ARBA00022679"/>
    </source>
</evidence>
<evidence type="ECO:0000256" key="4">
    <source>
        <dbReference type="ARBA" id="ARBA00022777"/>
    </source>
</evidence>
<evidence type="ECO:0000256" key="5">
    <source>
        <dbReference type="ARBA" id="ARBA00022840"/>
    </source>
</evidence>
<evidence type="ECO:0000313" key="10">
    <source>
        <dbReference type="EMBL" id="HHO73344.1"/>
    </source>
</evidence>
<keyword evidence="4 8" id="KW-0418">Kinase</keyword>
<dbReference type="GO" id="GO:0005737">
    <property type="term" value="C:cytoplasm"/>
    <property type="evidence" value="ECO:0007669"/>
    <property type="project" value="UniProtKB-SubCell"/>
</dbReference>
<dbReference type="AlphaFoldDB" id="A0A7C5SXB6"/>
<feature type="domain" description="Cytidylate kinase" evidence="9">
    <location>
        <begin position="3"/>
        <end position="212"/>
    </location>
</feature>
<evidence type="ECO:0000256" key="6">
    <source>
        <dbReference type="ARBA" id="ARBA00047615"/>
    </source>
</evidence>
<dbReference type="GO" id="GO:0006220">
    <property type="term" value="P:pyrimidine nucleotide metabolic process"/>
    <property type="evidence" value="ECO:0007669"/>
    <property type="project" value="UniProtKB-UniRule"/>
</dbReference>
<organism evidence="10">
    <name type="scientific">Thermocrinis ruber</name>
    <dbReference type="NCBI Taxonomy" id="75906"/>
    <lineage>
        <taxon>Bacteria</taxon>
        <taxon>Pseudomonadati</taxon>
        <taxon>Aquificota</taxon>
        <taxon>Aquificia</taxon>
        <taxon>Aquificales</taxon>
        <taxon>Aquificaceae</taxon>
        <taxon>Thermocrinis</taxon>
    </lineage>
</organism>
<sequence length="214" mass="24646">MKIAIDGPSASGKSTIARLLSQRLGIPYLETGLLYRLFGYIAYKRGTTELPPDELFKEDFKVVIDVGKTEVYWRGKRLSEELRGEEVGRYASLLGEVPAFRERMIKFFRELVGSSQVVGEGRDVGTHIFPQADYKFFITASSEERARRRYLELKEKGMDVSYEDILKAIQERDYRDANRPLYPFKPAEDALIIDTTNKTVEEVLEYILSIIKEK</sequence>
<dbReference type="Gene3D" id="3.40.50.300">
    <property type="entry name" value="P-loop containing nucleotide triphosphate hydrolases"/>
    <property type="match status" value="1"/>
</dbReference>
<comment type="similarity">
    <text evidence="1 8">Belongs to the cytidylate kinase family. Type 1 subfamily.</text>
</comment>
<proteinExistence type="inferred from homology"/>
<accession>A0A7C5SXB6</accession>